<dbReference type="PIRSF" id="PIRSF012294">
    <property type="entry name" value="ATR_EutT"/>
    <property type="match status" value="1"/>
</dbReference>
<dbReference type="eggNOG" id="COG4812">
    <property type="taxonomic scope" value="Bacteria"/>
</dbReference>
<dbReference type="InterPro" id="IPR009194">
    <property type="entry name" value="AdoTrfase_EutT"/>
</dbReference>
<dbReference type="Pfam" id="PF01923">
    <property type="entry name" value="Cob_adeno_trans"/>
    <property type="match status" value="1"/>
</dbReference>
<proteinExistence type="predicted"/>
<dbReference type="Proteomes" id="UP000004925">
    <property type="component" value="Unassembled WGS sequence"/>
</dbReference>
<dbReference type="GO" id="GO:0005524">
    <property type="term" value="F:ATP binding"/>
    <property type="evidence" value="ECO:0007669"/>
    <property type="project" value="UniProtKB-KW"/>
</dbReference>
<organism evidence="5 6">
    <name type="scientific">Fusobacterium vincentii 4_1_13</name>
    <dbReference type="NCBI Taxonomy" id="469606"/>
    <lineage>
        <taxon>Bacteria</taxon>
        <taxon>Fusobacteriati</taxon>
        <taxon>Fusobacteriota</taxon>
        <taxon>Fusobacteriia</taxon>
        <taxon>Fusobacteriales</taxon>
        <taxon>Fusobacteriaceae</taxon>
        <taxon>Fusobacterium</taxon>
    </lineage>
</organism>
<feature type="domain" description="Cobalamin adenosyltransferase-like" evidence="4">
    <location>
        <begin position="90"/>
        <end position="247"/>
    </location>
</feature>
<comment type="caution">
    <text evidence="5">The sequence shown here is derived from an EMBL/GenBank/DDBJ whole genome shotgun (WGS) entry which is preliminary data.</text>
</comment>
<dbReference type="GO" id="GO:0008817">
    <property type="term" value="F:corrinoid adenosyltransferase activity"/>
    <property type="evidence" value="ECO:0007669"/>
    <property type="project" value="InterPro"/>
</dbReference>
<keyword evidence="3" id="KW-0067">ATP-binding</keyword>
<sequence>MVLSEDILKIKYRKEPFDIFEIEKGTLLTPSAKQFLNEKGIELIIKGEKPLVSTKSEEDNIETEEKALYEKPKYVGKNGECYFEKPEYMTVVDGNILISKNSKLIALRGKIETFLSELLLTGKEIELASNNDKLIRDIENVVKFVQNIMVAEKLDKILENQIFFDSKSIKDIKEIIENPKQYFKKGHLLEISLNSDLTIHKLNRLRFLARELEIQAIDYFVEDYKVSRKDLLEAFNILSDVIYIIILKVDNGEYR</sequence>
<evidence type="ECO:0000256" key="2">
    <source>
        <dbReference type="ARBA" id="ARBA00022741"/>
    </source>
</evidence>
<dbReference type="Gene3D" id="1.20.1200.10">
    <property type="entry name" value="Cobalamin adenosyltransferase-like"/>
    <property type="match status" value="1"/>
</dbReference>
<dbReference type="AlphaFoldDB" id="A0A0M1VXC0"/>
<dbReference type="InterPro" id="IPR016030">
    <property type="entry name" value="CblAdoTrfase-like"/>
</dbReference>
<dbReference type="GO" id="GO:0009236">
    <property type="term" value="P:cobalamin biosynthetic process"/>
    <property type="evidence" value="ECO:0007669"/>
    <property type="project" value="InterPro"/>
</dbReference>
<dbReference type="GO" id="GO:0006580">
    <property type="term" value="P:ethanolamine metabolic process"/>
    <property type="evidence" value="ECO:0007669"/>
    <property type="project" value="InterPro"/>
</dbReference>
<evidence type="ECO:0000313" key="5">
    <source>
        <dbReference type="EMBL" id="EEO41330.1"/>
    </source>
</evidence>
<dbReference type="EMBL" id="ACDE02000016">
    <property type="protein sequence ID" value="EEO41330.1"/>
    <property type="molecule type" value="Genomic_DNA"/>
</dbReference>
<gene>
    <name evidence="5" type="ORF">FSCG_02043</name>
</gene>
<evidence type="ECO:0000256" key="3">
    <source>
        <dbReference type="ARBA" id="ARBA00022840"/>
    </source>
</evidence>
<dbReference type="RefSeq" id="WP_008803669.1">
    <property type="nucleotide sequence ID" value="NZ_KQ235736.1"/>
</dbReference>
<evidence type="ECO:0000256" key="1">
    <source>
        <dbReference type="ARBA" id="ARBA00022679"/>
    </source>
</evidence>
<keyword evidence="1" id="KW-0808">Transferase</keyword>
<protein>
    <recommendedName>
        <fullName evidence="4">Cobalamin adenosyltransferase-like domain-containing protein</fullName>
    </recommendedName>
</protein>
<evidence type="ECO:0000313" key="6">
    <source>
        <dbReference type="Proteomes" id="UP000004925"/>
    </source>
</evidence>
<evidence type="ECO:0000259" key="4">
    <source>
        <dbReference type="Pfam" id="PF01923"/>
    </source>
</evidence>
<dbReference type="InterPro" id="IPR036451">
    <property type="entry name" value="CblAdoTrfase-like_sf"/>
</dbReference>
<accession>A0A0M1VXC0</accession>
<reference evidence="5 6" key="1">
    <citation type="submission" date="2011-10" db="EMBL/GenBank/DDBJ databases">
        <title>The Genome Sequence of Fusobacterium sp. 4_1_13.</title>
        <authorList>
            <consortium name="The Broad Institute Genome Sequencing Platform"/>
            <person name="Earl A."/>
            <person name="Ward D."/>
            <person name="Feldgarden M."/>
            <person name="Gevers D."/>
            <person name="Strauss J."/>
            <person name="Ambrose C."/>
            <person name="Allen-Vercoe E."/>
            <person name="Young S.K."/>
            <person name="Zeng Q."/>
            <person name="Gargeya S."/>
            <person name="Fitzgerald M."/>
            <person name="Haas B."/>
            <person name="Abouelleil A."/>
            <person name="Alvarado L."/>
            <person name="Arachchi H.M."/>
            <person name="Berlin A."/>
            <person name="Brown A."/>
            <person name="Chapman S.B."/>
            <person name="Chen Z."/>
            <person name="Dunbar C."/>
            <person name="Freedman E."/>
            <person name="Gearin G."/>
            <person name="Goldberg J."/>
            <person name="Griggs A."/>
            <person name="Gujja S."/>
            <person name="Heiman D."/>
            <person name="Howarth C."/>
            <person name="Larson L."/>
            <person name="Lui A."/>
            <person name="MacDonald P.J."/>
            <person name="Montmayeur A."/>
            <person name="Murphy C."/>
            <person name="Neiman D."/>
            <person name="Pearson M."/>
            <person name="Priest M."/>
            <person name="Roberts A."/>
            <person name="Saif S."/>
            <person name="Shea T."/>
            <person name="Shenoy N."/>
            <person name="Sisk P."/>
            <person name="Stolte C."/>
            <person name="Sykes S."/>
            <person name="Wortman J."/>
            <person name="Nusbaum C."/>
            <person name="Birren B."/>
        </authorList>
    </citation>
    <scope>NUCLEOTIDE SEQUENCE [LARGE SCALE GENOMIC DNA]</scope>
    <source>
        <strain evidence="5 6">4_1_13</strain>
    </source>
</reference>
<dbReference type="HOGENOM" id="CLU_093470_1_0_0"/>
<name>A0A0M1VXC0_FUSVC</name>
<keyword evidence="2" id="KW-0547">Nucleotide-binding</keyword>